<evidence type="ECO:0000256" key="2">
    <source>
        <dbReference type="ARBA" id="ARBA00006840"/>
    </source>
</evidence>
<protein>
    <submittedName>
        <fullName evidence="8">Putative tetraspanin-5</fullName>
    </submittedName>
</protein>
<keyword evidence="9" id="KW-1185">Reference proteome</keyword>
<reference evidence="8 9" key="1">
    <citation type="journal article" date="2017" name="PLoS Biol.">
        <title>The sea cucumber genome provides insights into morphological evolution and visceral regeneration.</title>
        <authorList>
            <person name="Zhang X."/>
            <person name="Sun L."/>
            <person name="Yuan J."/>
            <person name="Sun Y."/>
            <person name="Gao Y."/>
            <person name="Zhang L."/>
            <person name="Li S."/>
            <person name="Dai H."/>
            <person name="Hamel J.F."/>
            <person name="Liu C."/>
            <person name="Yu Y."/>
            <person name="Liu S."/>
            <person name="Lin W."/>
            <person name="Guo K."/>
            <person name="Jin S."/>
            <person name="Xu P."/>
            <person name="Storey K.B."/>
            <person name="Huan P."/>
            <person name="Zhang T."/>
            <person name="Zhou Y."/>
            <person name="Zhang J."/>
            <person name="Lin C."/>
            <person name="Li X."/>
            <person name="Xing L."/>
            <person name="Huo D."/>
            <person name="Sun M."/>
            <person name="Wang L."/>
            <person name="Mercier A."/>
            <person name="Li F."/>
            <person name="Yang H."/>
            <person name="Xiang J."/>
        </authorList>
    </citation>
    <scope>NUCLEOTIDE SEQUENCE [LARGE SCALE GENOMIC DNA]</scope>
    <source>
        <strain evidence="8">Shaxun</strain>
        <tissue evidence="8">Muscle</tissue>
    </source>
</reference>
<dbReference type="AlphaFoldDB" id="A0A2G8KXW1"/>
<proteinExistence type="inferred from homology"/>
<sequence>MGKSKTSPYDERTSYQSDYPPPNYRRPTRSAPRGVEVSQCTKFFLFFINVFFWIVGAFLLGFGIWGVVSKNGNNVSDLAEDLGIFLDPMFAFIITGSIIFILGFFGCIGALRENTCMIRFFTYFLMLIFLAEVTLGVLGYLYQDKLFNVLDSWFEKTIVLYLANN</sequence>
<name>A0A2G8KXW1_STIJA</name>
<evidence type="ECO:0000256" key="3">
    <source>
        <dbReference type="ARBA" id="ARBA00022692"/>
    </source>
</evidence>
<comment type="similarity">
    <text evidence="2">Belongs to the tetraspanin (TM4SF) family.</text>
</comment>
<dbReference type="STRING" id="307972.A0A2G8KXW1"/>
<evidence type="ECO:0000256" key="7">
    <source>
        <dbReference type="SAM" id="Phobius"/>
    </source>
</evidence>
<comment type="subcellular location">
    <subcellularLocation>
        <location evidence="1">Membrane</location>
        <topology evidence="1">Multi-pass membrane protein</topology>
    </subcellularLocation>
</comment>
<dbReference type="PANTHER" id="PTHR19282">
    <property type="entry name" value="TETRASPANIN"/>
    <property type="match status" value="1"/>
</dbReference>
<evidence type="ECO:0000313" key="8">
    <source>
        <dbReference type="EMBL" id="PIK52856.1"/>
    </source>
</evidence>
<dbReference type="Pfam" id="PF00335">
    <property type="entry name" value="Tetraspanin"/>
    <property type="match status" value="1"/>
</dbReference>
<dbReference type="EMBL" id="MRZV01000312">
    <property type="protein sequence ID" value="PIK52856.1"/>
    <property type="molecule type" value="Genomic_DNA"/>
</dbReference>
<dbReference type="OrthoDB" id="2014092at2759"/>
<evidence type="ECO:0000313" key="9">
    <source>
        <dbReference type="Proteomes" id="UP000230750"/>
    </source>
</evidence>
<dbReference type="InterPro" id="IPR018503">
    <property type="entry name" value="Tetraspanin_CS"/>
</dbReference>
<comment type="caution">
    <text evidence="8">The sequence shown here is derived from an EMBL/GenBank/DDBJ whole genome shotgun (WGS) entry which is preliminary data.</text>
</comment>
<gene>
    <name evidence="8" type="ORF">BSL78_10289</name>
</gene>
<dbReference type="PROSITE" id="PS00421">
    <property type="entry name" value="TM4_1"/>
    <property type="match status" value="1"/>
</dbReference>
<dbReference type="PANTHER" id="PTHR19282:SF431">
    <property type="entry name" value="TETRASPANIN 26A, ISOFORM B-RELATED"/>
    <property type="match status" value="1"/>
</dbReference>
<dbReference type="InterPro" id="IPR018499">
    <property type="entry name" value="Tetraspanin/Peripherin"/>
</dbReference>
<feature type="transmembrane region" description="Helical" evidence="7">
    <location>
        <begin position="88"/>
        <end position="111"/>
    </location>
</feature>
<dbReference type="Proteomes" id="UP000230750">
    <property type="component" value="Unassembled WGS sequence"/>
</dbReference>
<dbReference type="GO" id="GO:0005886">
    <property type="term" value="C:plasma membrane"/>
    <property type="evidence" value="ECO:0007669"/>
    <property type="project" value="TreeGrafter"/>
</dbReference>
<keyword evidence="3 7" id="KW-0812">Transmembrane</keyword>
<organism evidence="8 9">
    <name type="scientific">Stichopus japonicus</name>
    <name type="common">Sea cucumber</name>
    <dbReference type="NCBI Taxonomy" id="307972"/>
    <lineage>
        <taxon>Eukaryota</taxon>
        <taxon>Metazoa</taxon>
        <taxon>Echinodermata</taxon>
        <taxon>Eleutherozoa</taxon>
        <taxon>Echinozoa</taxon>
        <taxon>Holothuroidea</taxon>
        <taxon>Aspidochirotacea</taxon>
        <taxon>Aspidochirotida</taxon>
        <taxon>Stichopodidae</taxon>
        <taxon>Apostichopus</taxon>
    </lineage>
</organism>
<keyword evidence="4 7" id="KW-1133">Transmembrane helix</keyword>
<feature type="transmembrane region" description="Helical" evidence="7">
    <location>
        <begin position="123"/>
        <end position="142"/>
    </location>
</feature>
<keyword evidence="5 7" id="KW-0472">Membrane</keyword>
<evidence type="ECO:0000256" key="6">
    <source>
        <dbReference type="SAM" id="MobiDB-lite"/>
    </source>
</evidence>
<evidence type="ECO:0000256" key="1">
    <source>
        <dbReference type="ARBA" id="ARBA00004141"/>
    </source>
</evidence>
<evidence type="ECO:0000256" key="4">
    <source>
        <dbReference type="ARBA" id="ARBA00022989"/>
    </source>
</evidence>
<feature type="region of interest" description="Disordered" evidence="6">
    <location>
        <begin position="1"/>
        <end position="31"/>
    </location>
</feature>
<evidence type="ECO:0000256" key="5">
    <source>
        <dbReference type="ARBA" id="ARBA00023136"/>
    </source>
</evidence>
<dbReference type="PRINTS" id="PR00259">
    <property type="entry name" value="TMFOUR"/>
</dbReference>
<feature type="transmembrane region" description="Helical" evidence="7">
    <location>
        <begin position="43"/>
        <end position="68"/>
    </location>
</feature>
<accession>A0A2G8KXW1</accession>